<name>A0A1G2ENU6_9BACT</name>
<protein>
    <submittedName>
        <fullName evidence="2">Uncharacterized protein</fullName>
    </submittedName>
</protein>
<dbReference type="STRING" id="1801677.A2365_02220"/>
<reference evidence="2 3" key="1">
    <citation type="journal article" date="2016" name="Nat. Commun.">
        <title>Thousands of microbial genomes shed light on interconnected biogeochemical processes in an aquifer system.</title>
        <authorList>
            <person name="Anantharaman K."/>
            <person name="Brown C.T."/>
            <person name="Hug L.A."/>
            <person name="Sharon I."/>
            <person name="Castelle C.J."/>
            <person name="Probst A.J."/>
            <person name="Thomas B.C."/>
            <person name="Singh A."/>
            <person name="Wilkins M.J."/>
            <person name="Karaoz U."/>
            <person name="Brodie E.L."/>
            <person name="Williams K.H."/>
            <person name="Hubbard S.S."/>
            <person name="Banfield J.F."/>
        </authorList>
    </citation>
    <scope>NUCLEOTIDE SEQUENCE [LARGE SCALE GENOMIC DNA]</scope>
</reference>
<feature type="compositionally biased region" description="Basic and acidic residues" evidence="1">
    <location>
        <begin position="43"/>
        <end position="61"/>
    </location>
</feature>
<proteinExistence type="predicted"/>
<gene>
    <name evidence="2" type="ORF">A2365_02220</name>
</gene>
<evidence type="ECO:0000313" key="2">
    <source>
        <dbReference type="EMBL" id="OGZ26928.1"/>
    </source>
</evidence>
<dbReference type="Proteomes" id="UP000177740">
    <property type="component" value="Unassembled WGS sequence"/>
</dbReference>
<dbReference type="AlphaFoldDB" id="A0A1G2ENU6"/>
<comment type="caution">
    <text evidence="2">The sequence shown here is derived from an EMBL/GenBank/DDBJ whole genome shotgun (WGS) entry which is preliminary data.</text>
</comment>
<feature type="region of interest" description="Disordered" evidence="1">
    <location>
        <begin position="1"/>
        <end position="68"/>
    </location>
</feature>
<dbReference type="EMBL" id="MHMM01000013">
    <property type="protein sequence ID" value="OGZ26928.1"/>
    <property type="molecule type" value="Genomic_DNA"/>
</dbReference>
<evidence type="ECO:0000256" key="1">
    <source>
        <dbReference type="SAM" id="MobiDB-lite"/>
    </source>
</evidence>
<sequence>MGIFFNNNRRPSAPRPAPKKRPGFFDMLVGPTPKAAPKPGLFETKKPLSRQDLRQSLRKDTGQIPGTSRKFSFKEREGMEKGIFNYKKYGGRISEQDFKGAIGDLEKNRRLSKSYAERSKIQDKISYLRRLKGEK</sequence>
<accession>A0A1G2ENU6</accession>
<evidence type="ECO:0000313" key="3">
    <source>
        <dbReference type="Proteomes" id="UP000177740"/>
    </source>
</evidence>
<organism evidence="2 3">
    <name type="scientific">Candidatus Nealsonbacteria bacterium RIFOXYB1_FULL_40_15</name>
    <dbReference type="NCBI Taxonomy" id="1801677"/>
    <lineage>
        <taxon>Bacteria</taxon>
        <taxon>Candidatus Nealsoniibacteriota</taxon>
    </lineage>
</organism>